<sequence>MLFKNTFINLVVAASAIAGPPNLSRQEPVTNLVTFCFSEGLCFQESVNLEIGCVDLPEFNEPIETASLSATGGLTRNTESPIVKEDRAPPLSANRWLNLYPFLKRAKPLQKMLPLLSPTAAYPYPLVQIPRKLPRTCRISPKSLRATKTANLTEVNSQNVGPFLPTTNPANAPDTPVPSTTGGPTAATPAVSRKQQKMLVQTEREKTVEASPKKRRILNCNQPPGSPTRRGSGVGTQLAPSDDEFSPGIHGRPTTGSNSDIDMSPRTSSAAALLPPRLPALDRRWMGKMDQLDRLTTLLGNHNVGNVAQILAAIQTQPASLKNPLDAGDTQTPMSVPSPTGPDQFDGMTLPPYDLAIKVDPYIASTRPNGPKEAAVLAESFVEKLSALNISMNDGTWERFLRNTPWLYEGFPEEQRCLIAENTTRWILVIPFNGGSTLNEKVPKHGHQTMKLLEDLGNTVEHTITPTLQMPRPAGQQTLLEAKVKAKNQNPPAKGAVDKYAPPRTSAYKLHDIQDVLRLEALQTVDINPGIAVHFVRASLMQRSHFVCCIRVDQLRLSPKIINTHHVHSQVWSLVYE</sequence>
<dbReference type="AlphaFoldDB" id="A0A9P5PHR1"/>
<evidence type="ECO:0000313" key="4">
    <source>
        <dbReference type="Proteomes" id="UP000772434"/>
    </source>
</evidence>
<protein>
    <submittedName>
        <fullName evidence="3">Uncharacterized protein</fullName>
    </submittedName>
</protein>
<proteinExistence type="predicted"/>
<feature type="region of interest" description="Disordered" evidence="1">
    <location>
        <begin position="149"/>
        <end position="265"/>
    </location>
</feature>
<feature type="compositionally biased region" description="Polar residues" evidence="1">
    <location>
        <begin position="149"/>
        <end position="160"/>
    </location>
</feature>
<keyword evidence="4" id="KW-1185">Reference proteome</keyword>
<evidence type="ECO:0000256" key="1">
    <source>
        <dbReference type="SAM" id="MobiDB-lite"/>
    </source>
</evidence>
<organism evidence="3 4">
    <name type="scientific">Rhodocollybia butyracea</name>
    <dbReference type="NCBI Taxonomy" id="206335"/>
    <lineage>
        <taxon>Eukaryota</taxon>
        <taxon>Fungi</taxon>
        <taxon>Dikarya</taxon>
        <taxon>Basidiomycota</taxon>
        <taxon>Agaricomycotina</taxon>
        <taxon>Agaricomycetes</taxon>
        <taxon>Agaricomycetidae</taxon>
        <taxon>Agaricales</taxon>
        <taxon>Marasmiineae</taxon>
        <taxon>Omphalotaceae</taxon>
        <taxon>Rhodocollybia</taxon>
    </lineage>
</organism>
<feature type="chain" id="PRO_5040192256" evidence="2">
    <location>
        <begin position="19"/>
        <end position="577"/>
    </location>
</feature>
<dbReference type="Proteomes" id="UP000772434">
    <property type="component" value="Unassembled WGS sequence"/>
</dbReference>
<name>A0A9P5PHR1_9AGAR</name>
<dbReference type="EMBL" id="JADNRY010000175">
    <property type="protein sequence ID" value="KAF9062315.1"/>
    <property type="molecule type" value="Genomic_DNA"/>
</dbReference>
<evidence type="ECO:0000256" key="2">
    <source>
        <dbReference type="SAM" id="SignalP"/>
    </source>
</evidence>
<feature type="compositionally biased region" description="Low complexity" evidence="1">
    <location>
        <begin position="165"/>
        <end position="192"/>
    </location>
</feature>
<feature type="compositionally biased region" description="Polar residues" evidence="1">
    <location>
        <begin position="254"/>
        <end position="265"/>
    </location>
</feature>
<keyword evidence="2" id="KW-0732">Signal</keyword>
<gene>
    <name evidence="3" type="ORF">BDP27DRAFT_1428020</name>
</gene>
<accession>A0A9P5PHR1</accession>
<feature type="compositionally biased region" description="Basic and acidic residues" evidence="1">
    <location>
        <begin position="202"/>
        <end position="212"/>
    </location>
</feature>
<reference evidence="3" key="1">
    <citation type="submission" date="2020-11" db="EMBL/GenBank/DDBJ databases">
        <authorList>
            <consortium name="DOE Joint Genome Institute"/>
            <person name="Ahrendt S."/>
            <person name="Riley R."/>
            <person name="Andreopoulos W."/>
            <person name="Labutti K."/>
            <person name="Pangilinan J."/>
            <person name="Ruiz-Duenas F.J."/>
            <person name="Barrasa J.M."/>
            <person name="Sanchez-Garcia M."/>
            <person name="Camarero S."/>
            <person name="Miyauchi S."/>
            <person name="Serrano A."/>
            <person name="Linde D."/>
            <person name="Babiker R."/>
            <person name="Drula E."/>
            <person name="Ayuso-Fernandez I."/>
            <person name="Pacheco R."/>
            <person name="Padilla G."/>
            <person name="Ferreira P."/>
            <person name="Barriuso J."/>
            <person name="Kellner H."/>
            <person name="Castanera R."/>
            <person name="Alfaro M."/>
            <person name="Ramirez L."/>
            <person name="Pisabarro A.G."/>
            <person name="Kuo A."/>
            <person name="Tritt A."/>
            <person name="Lipzen A."/>
            <person name="He G."/>
            <person name="Yan M."/>
            <person name="Ng V."/>
            <person name="Cullen D."/>
            <person name="Martin F."/>
            <person name="Rosso M.-N."/>
            <person name="Henrissat B."/>
            <person name="Hibbett D."/>
            <person name="Martinez A.T."/>
            <person name="Grigoriev I.V."/>
        </authorList>
    </citation>
    <scope>NUCLEOTIDE SEQUENCE</scope>
    <source>
        <strain evidence="3">AH 40177</strain>
    </source>
</reference>
<evidence type="ECO:0000313" key="3">
    <source>
        <dbReference type="EMBL" id="KAF9062315.1"/>
    </source>
</evidence>
<feature type="signal peptide" evidence="2">
    <location>
        <begin position="1"/>
        <end position="18"/>
    </location>
</feature>
<comment type="caution">
    <text evidence="3">The sequence shown here is derived from an EMBL/GenBank/DDBJ whole genome shotgun (WGS) entry which is preliminary data.</text>
</comment>